<dbReference type="PROSITE" id="PS00138">
    <property type="entry name" value="SUBTILASE_SER"/>
    <property type="match status" value="1"/>
</dbReference>
<dbReference type="InterPro" id="IPR015500">
    <property type="entry name" value="Peptidase_S8_subtilisin-rel"/>
</dbReference>
<evidence type="ECO:0000256" key="2">
    <source>
        <dbReference type="ARBA" id="ARBA00022670"/>
    </source>
</evidence>
<evidence type="ECO:0000259" key="9">
    <source>
        <dbReference type="Pfam" id="PF00082"/>
    </source>
</evidence>
<feature type="active site" description="Charge relay system" evidence="6">
    <location>
        <position position="271"/>
    </location>
</feature>
<evidence type="ECO:0000256" key="4">
    <source>
        <dbReference type="ARBA" id="ARBA00022801"/>
    </source>
</evidence>
<dbReference type="InterPro" id="IPR010259">
    <property type="entry name" value="S8pro/Inhibitor_I9"/>
</dbReference>
<keyword evidence="4 6" id="KW-0378">Hydrolase</keyword>
<feature type="active site" description="Charge relay system" evidence="6">
    <location>
        <position position="610"/>
    </location>
</feature>
<dbReference type="SUPFAM" id="SSF52743">
    <property type="entry name" value="Subtilisin-like"/>
    <property type="match status" value="1"/>
</dbReference>
<evidence type="ECO:0000256" key="6">
    <source>
        <dbReference type="PROSITE-ProRule" id="PRU01240"/>
    </source>
</evidence>
<dbReference type="InterPro" id="IPR010435">
    <property type="entry name" value="C5a/SBT2-like_Fn3"/>
</dbReference>
<dbReference type="Gene3D" id="2.60.40.1710">
    <property type="entry name" value="Subtilisin-like superfamily"/>
    <property type="match status" value="1"/>
</dbReference>
<dbReference type="CDD" id="cd07475">
    <property type="entry name" value="Peptidases_S8_C5a_Peptidase"/>
    <property type="match status" value="1"/>
</dbReference>
<dbReference type="PRINTS" id="PR00723">
    <property type="entry name" value="SUBTILISIN"/>
</dbReference>
<gene>
    <name evidence="12" type="ORF">JJN12_02460</name>
</gene>
<dbReference type="InterPro" id="IPR000209">
    <property type="entry name" value="Peptidase_S8/S53_dom"/>
</dbReference>
<dbReference type="PROSITE" id="PS51892">
    <property type="entry name" value="SUBTILASE"/>
    <property type="match status" value="1"/>
</dbReference>
<evidence type="ECO:0000256" key="7">
    <source>
        <dbReference type="RuleBase" id="RU003355"/>
    </source>
</evidence>
<organism evidence="12 13">
    <name type="scientific">Catonella massiliensis</name>
    <dbReference type="NCBI Taxonomy" id="2799636"/>
    <lineage>
        <taxon>Bacteria</taxon>
        <taxon>Bacillati</taxon>
        <taxon>Bacillota</taxon>
        <taxon>Clostridia</taxon>
        <taxon>Lachnospirales</taxon>
        <taxon>Lachnospiraceae</taxon>
        <taxon>Catonella</taxon>
    </lineage>
</organism>
<dbReference type="EMBL" id="JAEPRJ010000001">
    <property type="protein sequence ID" value="MBK5896650.1"/>
    <property type="molecule type" value="Genomic_DNA"/>
</dbReference>
<dbReference type="Pfam" id="PF06280">
    <property type="entry name" value="fn3_5"/>
    <property type="match status" value="1"/>
</dbReference>
<keyword evidence="5 6" id="KW-0720">Serine protease</keyword>
<dbReference type="InterPro" id="IPR050131">
    <property type="entry name" value="Peptidase_S8_subtilisin-like"/>
</dbReference>
<dbReference type="InterPro" id="IPR034216">
    <property type="entry name" value="C5a_Peptidase"/>
</dbReference>
<feature type="region of interest" description="Disordered" evidence="8">
    <location>
        <begin position="1022"/>
        <end position="1059"/>
    </location>
</feature>
<reference evidence="12 13" key="1">
    <citation type="submission" date="2021-01" db="EMBL/GenBank/DDBJ databases">
        <title>Isolation and description of Catonella massiliensis sp. nov., a novel Catonella species, isolated from a stable periodontitis subject.</title>
        <authorList>
            <person name="Antezack A."/>
            <person name="Boxberger M."/>
            <person name="La Scola B."/>
            <person name="Monnet-Corti V."/>
        </authorList>
    </citation>
    <scope>NUCLEOTIDE SEQUENCE [LARGE SCALE GENOMIC DNA]</scope>
    <source>
        <strain evidence="12 13">Marseille-Q4567</strain>
    </source>
</reference>
<dbReference type="PROSITE" id="PS00136">
    <property type="entry name" value="SUBTILASE_ASP"/>
    <property type="match status" value="1"/>
</dbReference>
<feature type="active site" description="Charge relay system" evidence="6">
    <location>
        <position position="207"/>
    </location>
</feature>
<name>A0ABS1IY48_9FIRM</name>
<dbReference type="Pfam" id="PF05922">
    <property type="entry name" value="Inhibitor_I9"/>
    <property type="match status" value="1"/>
</dbReference>
<evidence type="ECO:0000256" key="8">
    <source>
        <dbReference type="SAM" id="MobiDB-lite"/>
    </source>
</evidence>
<dbReference type="InterPro" id="IPR036852">
    <property type="entry name" value="Peptidase_S8/S53_dom_sf"/>
</dbReference>
<keyword evidence="2 6" id="KW-0645">Protease</keyword>
<dbReference type="PANTHER" id="PTHR43806">
    <property type="entry name" value="PEPTIDASE S8"/>
    <property type="match status" value="1"/>
</dbReference>
<comment type="caution">
    <text evidence="12">The sequence shown here is derived from an EMBL/GenBank/DDBJ whole genome shotgun (WGS) entry which is preliminary data.</text>
</comment>
<evidence type="ECO:0000259" key="11">
    <source>
        <dbReference type="Pfam" id="PF06280"/>
    </source>
</evidence>
<dbReference type="PANTHER" id="PTHR43806:SF11">
    <property type="entry name" value="CEREVISIN-RELATED"/>
    <property type="match status" value="1"/>
</dbReference>
<dbReference type="InterPro" id="IPR023828">
    <property type="entry name" value="Peptidase_S8_Ser-AS"/>
</dbReference>
<proteinExistence type="inferred from homology"/>
<dbReference type="Gene3D" id="3.50.30.30">
    <property type="match status" value="1"/>
</dbReference>
<evidence type="ECO:0000256" key="1">
    <source>
        <dbReference type="ARBA" id="ARBA00011073"/>
    </source>
</evidence>
<protein>
    <submittedName>
        <fullName evidence="12">S8 family serine peptidase</fullName>
    </submittedName>
</protein>
<feature type="domain" description="Inhibitor I9" evidence="10">
    <location>
        <begin position="79"/>
        <end position="171"/>
    </location>
</feature>
<feature type="domain" description="Peptidase S8/S53" evidence="9">
    <location>
        <begin position="198"/>
        <end position="668"/>
    </location>
</feature>
<feature type="domain" description="C5a peptidase/Subtilisin-like protease SBT2-like Fn3-like" evidence="11">
    <location>
        <begin position="697"/>
        <end position="804"/>
    </location>
</feature>
<evidence type="ECO:0000259" key="10">
    <source>
        <dbReference type="Pfam" id="PF05922"/>
    </source>
</evidence>
<evidence type="ECO:0000256" key="5">
    <source>
        <dbReference type="ARBA" id="ARBA00022825"/>
    </source>
</evidence>
<evidence type="ECO:0000313" key="13">
    <source>
        <dbReference type="Proteomes" id="UP000604730"/>
    </source>
</evidence>
<dbReference type="InterPro" id="IPR023827">
    <property type="entry name" value="Peptidase_S8_Asp-AS"/>
</dbReference>
<dbReference type="RefSeq" id="WP_208428210.1">
    <property type="nucleotide sequence ID" value="NZ_JAEPRJ010000001.1"/>
</dbReference>
<evidence type="ECO:0000313" key="12">
    <source>
        <dbReference type="EMBL" id="MBK5896650.1"/>
    </source>
</evidence>
<keyword evidence="3" id="KW-0732">Signal</keyword>
<sequence length="1641" mass="181488">MIKKDGKRILASVLSAALAISLINYKVDVKAADEAKNPAVTRLKNVSAEAKQADITSKAEGIEPKSDTLKAEEDKQVRVIVELDKDSVLDEANKKNMSLSTLSESFKEEKKKELKSEQDEVIAEIKKSNIEADTSDIRNYDTVFNGVALNVKAGDIDKIDDLDGVKNVYISEEFERPLLTSSSEMTGATYAGNFDYKGEGTVVAVIDSGIDYNHKAFTLDNESKARLSEAEVNKLIEEKGLSGRYYTPKIPYGYNYYDFNTNLYDSYGVMHGMHVSGIVGANDKEKNLYGVAPNAQILALKVFSDDLQYPTTFTDIWLKAMDDAISLGADVVNMSLGSSAGFSVEGEKYPETEMFEKARRAGVVVTVAAGNDGTITDGNYYGVKPLEGNFDTALIANPALDEGSFAVASMDNLKKYSRAIGWKEKKTNEFKEQADVVPGANATADKLTGKWIELAEGREDDPFIKRNIKGNFAVIELVNDTEGKQAFVERLKKIVALEPSAIVFYNPESEAERIGRNISLGDEAGNITVVRIKRSTFNKISIANKMSMRFTVDIFMNEIPFENPSAGRLSYFSSWGPTPDLRIKPEITAPGGSIYSTAEDDRYQNMSGTSMASPQVAGASALIRQYIRENQLNVDNASDFTKLLLMNTAKPVLYKEDTPYFVRQQGSGALDLKNALETTVVVKAEGTNDNKADGKLEIKEVGEKKFRAKLTLENFGNDQKTYSISTKAVYEPVVEGYRTETPEAAHAPQSFEGREVTVSGKSSNTIELDFDYTAADEIKINNFLEGFIELKEVDDESTLSIPFLGFYGDWESERAIDAFQVKEVDNEKRDVQFYVNKLVNAASSMFITSATLRLPVVNDTLYFSPSGAYHKDVAVRLAPLRNMDEIEYSILDGDTNETLRVIGKSLKVRKLSSLGRKASFNIMPDSWWDGRIGGKLATEGVNYIYQIKAKLNTGNSGGGNNEQVYRYKLKVDSTAPELSDDIEVKSVEGKNRLKRVKFRVKDGGSGVEQIYLNSLKFVGEEGNNQSGPALPPGVDPTPPGKKKPSSIENEPVVPGKMSAGIDGISGEDLKLGKPKFGKYLILNFTDEAEKDGKILPKVTDGKLVISDDMIPSDPSESREIYVNRNGSRNEEIEVDSSFLADASHIYITVKDYLSNQRNVTVKTGESASYNSVSFLNFYDSIKDRGVKVYADGKLLDDDKYDTLDKKVDLKLVMPDDNWHLSTIYIREGHSVKYLIRDSRLQPGMKKEYNYSYDKNERALSFTIDPLRSNKEIVTSFAKGAMPEEPEEKDIKVDLKKAGLGNFKEIKLDNKDITIGEDEILKTRSGYIKLDLRFKDGVKPVVKGVILHKKDGENIILPLKGALDLDTGASGYSFAKGFSVQIHYNLTDDTQIEIIYEGSEADKKSTPYGNDLYNDGYNGVNNTKTKYPVVFLESPALMDVIPSNNEKTVKVEGFIGNVKSDDKVETIEVSLVDDKGKAVGEKVVLSGDDIKALAKKYSYGGNSPYNGLGYTFSATLPVKDFCVNIRVEAVTKKGEKASIVRRAFYDLTDPVLTYEVLTRKLDSHSVTIKLHSTDDSLRLKLYNGDSLVGIVDKTDRTMAYGGVVIDKEITVPLNLGQNKIKISAVDLAGFKDEKEISIFRTK</sequence>
<accession>A0ABS1IY48</accession>
<evidence type="ECO:0000256" key="3">
    <source>
        <dbReference type="ARBA" id="ARBA00022729"/>
    </source>
</evidence>
<feature type="compositionally biased region" description="Pro residues" evidence="8">
    <location>
        <begin position="1029"/>
        <end position="1039"/>
    </location>
</feature>
<dbReference type="InterPro" id="IPR022398">
    <property type="entry name" value="Peptidase_S8_His-AS"/>
</dbReference>
<comment type="similarity">
    <text evidence="1 6 7">Belongs to the peptidase S8 family.</text>
</comment>
<keyword evidence="13" id="KW-1185">Reference proteome</keyword>
<dbReference type="PROSITE" id="PS00137">
    <property type="entry name" value="SUBTILASE_HIS"/>
    <property type="match status" value="1"/>
</dbReference>
<dbReference type="Gene3D" id="3.40.50.200">
    <property type="entry name" value="Peptidase S8/S53 domain"/>
    <property type="match status" value="1"/>
</dbReference>
<dbReference type="Pfam" id="PF00082">
    <property type="entry name" value="Peptidase_S8"/>
    <property type="match status" value="1"/>
</dbReference>
<dbReference type="Proteomes" id="UP000604730">
    <property type="component" value="Unassembled WGS sequence"/>
</dbReference>